<gene>
    <name evidence="2" type="ORF">ACFFVF_01650</name>
</gene>
<keyword evidence="1" id="KW-0472">Membrane</keyword>
<dbReference type="Proteomes" id="UP001589607">
    <property type="component" value="Unassembled WGS sequence"/>
</dbReference>
<keyword evidence="1" id="KW-1133">Transmembrane helix</keyword>
<accession>A0ABV5GIS1</accession>
<keyword evidence="3" id="KW-1185">Reference proteome</keyword>
<dbReference type="EMBL" id="JBHMEY010000004">
    <property type="protein sequence ID" value="MFB9095207.1"/>
    <property type="molecule type" value="Genomic_DNA"/>
</dbReference>
<name>A0ABV5GIS1_9FLAO</name>
<comment type="caution">
    <text evidence="2">The sequence shown here is derived from an EMBL/GenBank/DDBJ whole genome shotgun (WGS) entry which is preliminary data.</text>
</comment>
<proteinExistence type="predicted"/>
<reference evidence="2 3" key="1">
    <citation type="submission" date="2024-09" db="EMBL/GenBank/DDBJ databases">
        <authorList>
            <person name="Sun Q."/>
            <person name="Mori K."/>
        </authorList>
    </citation>
    <scope>NUCLEOTIDE SEQUENCE [LARGE SCALE GENOMIC DNA]</scope>
    <source>
        <strain evidence="2 3">CECT 7955</strain>
    </source>
</reference>
<dbReference type="RefSeq" id="WP_236458174.1">
    <property type="nucleotide sequence ID" value="NZ_CBCSGE010000015.1"/>
</dbReference>
<evidence type="ECO:0000313" key="2">
    <source>
        <dbReference type="EMBL" id="MFB9095207.1"/>
    </source>
</evidence>
<organism evidence="2 3">
    <name type="scientific">Flavobacterium jumunjinense</name>
    <dbReference type="NCBI Taxonomy" id="998845"/>
    <lineage>
        <taxon>Bacteria</taxon>
        <taxon>Pseudomonadati</taxon>
        <taxon>Bacteroidota</taxon>
        <taxon>Flavobacteriia</taxon>
        <taxon>Flavobacteriales</taxon>
        <taxon>Flavobacteriaceae</taxon>
        <taxon>Flavobacterium</taxon>
    </lineage>
</organism>
<feature type="transmembrane region" description="Helical" evidence="1">
    <location>
        <begin position="12"/>
        <end position="34"/>
    </location>
</feature>
<keyword evidence="1" id="KW-0812">Transmembrane</keyword>
<evidence type="ECO:0000313" key="3">
    <source>
        <dbReference type="Proteomes" id="UP001589607"/>
    </source>
</evidence>
<evidence type="ECO:0000256" key="1">
    <source>
        <dbReference type="SAM" id="Phobius"/>
    </source>
</evidence>
<sequence>MKQIRSSKFSKFLAYYLAIMMLIQVTQPMQMYALTEGPSQPEFNSFTPIGTSDMVDLASGDFNYNIPIMDVGGYPLNLAYNSGVTMDQEASWVGLGWNLNVGQINRQMRGLPDDFNGDPMTYENNMKDNITIGSNGTINFDLLGLTEGGETPKKKEKKGELSVGLTVKHNNYDGLGFSITGGLSYAVSESLSVGMQMETSATEGVSASANASYNAKQSSTSKKDYSLGYSGGVAYNSRRGIESMTIGVSARKTFTTNKKKSFSTGSEGGLSYNPIATYTPLKRVAMRSSNIMFNLDLDASAFGGNIGAKFSGFMTKQGIHDSEKHKIENGFGYENTYNASERDILDFNRENDRTVNKFTNVLPITNYTFDIYSIEGQGVSGMFRPYNSQVGYVFDNKIVDKSFGGNLGIEIGAGAGHEWGFDATVTIGKSHTKLWGNRALNRFLEKKGNRPDYEKVYFKNIGGNHVDKENDLFRGSLGGYAPIKLALDGGEYGRNTTQAYYKFENPTTTEIQGNNKIARTERVNRNQAIQKLTRKEAAKYGFSKSFSKYAKDHHTAEIRIIKDGGDQYIFGKALYNHTKKEVTFDVSNKSGHDGDCSTGLISYFNSDNSAQNDRDGDRYFNRVTTPDYAHTYLLTHILSSDYQDIDGEVGPTDGDLGSYTKFTYDDKSDVSKDGLYKWRVPFGKNKANYDEGLKSSKKDDKGNYQYGEKELSYIKRIDTKTHVAIFEISARKDGFGVKDENGGFSDASKSYKLDKVLLYSKPEYDKLQRDAKPIKVAHFEYNYTLCSGIENNINYEAYKKNKNTPDVGKLTLKKVYFTYRDSNMGKYTPYVFNYMNNYSYDMKAYDVWGNYKPTPTDVSCNPTSGSMPNTEFPFVDQSNRQLADQYATAWHLESVKLPSGGTIALEYEADDYAFVQDKEAMQMFKVIGAGDGTPGQATQTNLFGSEYLYIKTNTAVSKEEFKKKYIGDLFGQPVYFRFLVNMTDPNPLPGANRTDKYDYVTGYLKLIDGVDGIKINGNEVAIKIEFVSKGDGINKGKKVNPISKAGWQFGRSYLNRLVYGVTNNEDSKDLKSIVMEMLGTLPSVLQIAQSPNGRLEDKGIASDFVSNKSWIRLKHPENRKIGGGSRVKKVQLHDEWDVMTGHIDDDVYAQFYGQEYSYNTGDGDKDNSTTSGVATYEPLGCKENPLVQPFYDRKNPGVLLGPDEQNYVEEPLGESFFPSPKVTYSRVSVKNLPRKKAIGETNYEVKKHATGHVVTEFFTSKEYPTLVKYTPLSSHYDKSNLAGILNINAKQHLTMSQGFSIHTNDMDGKMKSQRVYAEGQTLYISGVDYKYMDNTTKEDINNFGLLNNEITTINSEGVVEQNIVGVDYDVINDFRENKSVTSTYGVRFNMQGIPIAALYVIIPVLLPKYSRHEDLLKTAVTTKVMHSSGILRETIAYDLGAVVSTKNLAWDAETGQILVTETVNEYNDKYYSFNYPAYWNGEYKGMGQAVTNLDLEWNIEMPDQNSALYRFTDDHNAKQYLLPGDELWLTQNRQNGFETPLYDDNPRPFKAWVVNVADDGNITLIDKQGLRVDKYDITNGTMKVIRSGYRNLQMGSMASVTSMTNPLSHIVNNKLKPNLFDSSDWKEYRIINASAVEYSNEWAGQCECNLPQMRFNSEGELVFNFDKLDYDSDEYDNILKATYNPYVYNILGNWRAKRSYAYLTGRHHSENVTPRVSGFYEDFYPFYTYDATNKWKKSSNADIELFPNTKWTFASEVTNYNPYGQEIENKDALNRYSSALYGYNYRFPLAVASNTRYNELAYDGFEDYDFSVCDSLSHFSFEGSLDENNISISNTQSHTGRRSIRIAPSEGNETRKAIITKKIATCNDPLPVTKNTKAIQTKK</sequence>
<protein>
    <recommendedName>
        <fullName evidence="4">RHS repeat-associated core domain-containing protein</fullName>
    </recommendedName>
</protein>
<evidence type="ECO:0008006" key="4">
    <source>
        <dbReference type="Google" id="ProtNLM"/>
    </source>
</evidence>